<evidence type="ECO:0000313" key="5">
    <source>
        <dbReference type="Proteomes" id="UP000198310"/>
    </source>
</evidence>
<comment type="similarity">
    <text evidence="3">Belongs to the ribose 5-phosphate isomerase family.</text>
</comment>
<dbReference type="EMBL" id="FZNS01000013">
    <property type="protein sequence ID" value="SNR96190.1"/>
    <property type="molecule type" value="Genomic_DNA"/>
</dbReference>
<keyword evidence="2 3" id="KW-0413">Isomerase</keyword>
<comment type="function">
    <text evidence="3">Catalyzes the reversible conversion of ribose-5-phosphate to ribulose 5-phosphate.</text>
</comment>
<dbReference type="SUPFAM" id="SSF75445">
    <property type="entry name" value="D-ribose-5-phosphate isomerase (RpiA), lid domain"/>
    <property type="match status" value="1"/>
</dbReference>
<keyword evidence="5" id="KW-1185">Reference proteome</keyword>
<dbReference type="GO" id="GO:0004751">
    <property type="term" value="F:ribose-5-phosphate isomerase activity"/>
    <property type="evidence" value="ECO:0007669"/>
    <property type="project" value="UniProtKB-UniRule"/>
</dbReference>
<dbReference type="FunFam" id="3.40.50.1360:FF:000001">
    <property type="entry name" value="Ribose-5-phosphate isomerase A"/>
    <property type="match status" value="1"/>
</dbReference>
<name>A0A239AL09_9BACT</name>
<proteinExistence type="inferred from homology"/>
<comment type="pathway">
    <text evidence="3">Carbohydrate degradation; pentose phosphate pathway; D-ribose 5-phosphate from D-ribulose 5-phosphate (non-oxidative stage): step 1/1.</text>
</comment>
<dbReference type="EC" id="5.3.1.6" evidence="3"/>
<dbReference type="PANTHER" id="PTHR11934">
    <property type="entry name" value="RIBOSE-5-PHOSPHATE ISOMERASE"/>
    <property type="match status" value="1"/>
</dbReference>
<feature type="binding site" evidence="3">
    <location>
        <position position="131"/>
    </location>
    <ligand>
        <name>substrate</name>
    </ligand>
</feature>
<dbReference type="RefSeq" id="WP_089334080.1">
    <property type="nucleotide sequence ID" value="NZ_FZNS01000013.1"/>
</dbReference>
<dbReference type="NCBIfam" id="NF001924">
    <property type="entry name" value="PRK00702.1"/>
    <property type="match status" value="1"/>
</dbReference>
<dbReference type="AlphaFoldDB" id="A0A239AL09"/>
<sequence>MKATPSPQQLKHEKQLAAEAALRWVRSGMLLGLGSGSTAALFISQLGAAVRAGQYQIQAVATSLASEALAREAGIPLVEPRRGMRLDLTVDGADELNTELQLVKGGGGALLREKVLATAADYLLILADSTKLVPQLGRFPLPLEVVPFALPWILDAVAELEGKPVVRMSRQQPTEPARTDQGNLLVDCHFQSIPDATSLARHLQQIPGLVEHGLFLGLARAALVAQGEQVLVYTPGAEPQSLPGFSAFP</sequence>
<dbReference type="Gene3D" id="3.30.70.260">
    <property type="match status" value="1"/>
</dbReference>
<dbReference type="Proteomes" id="UP000198310">
    <property type="component" value="Unassembled WGS sequence"/>
</dbReference>
<feature type="binding site" evidence="3">
    <location>
        <begin position="104"/>
        <end position="107"/>
    </location>
    <ligand>
        <name>substrate</name>
    </ligand>
</feature>
<feature type="binding site" evidence="3">
    <location>
        <begin position="91"/>
        <end position="94"/>
    </location>
    <ligand>
        <name>substrate</name>
    </ligand>
</feature>
<dbReference type="InterPro" id="IPR020672">
    <property type="entry name" value="Ribose5P_isomerase_typA_subgr"/>
</dbReference>
<dbReference type="NCBIfam" id="TIGR00021">
    <property type="entry name" value="rpiA"/>
    <property type="match status" value="1"/>
</dbReference>
<dbReference type="Gene3D" id="3.40.50.1360">
    <property type="match status" value="1"/>
</dbReference>
<evidence type="ECO:0000256" key="2">
    <source>
        <dbReference type="ARBA" id="ARBA00023235"/>
    </source>
</evidence>
<dbReference type="HAMAP" id="MF_00170">
    <property type="entry name" value="Rib_5P_isom_A"/>
    <property type="match status" value="1"/>
</dbReference>
<dbReference type="InterPro" id="IPR037171">
    <property type="entry name" value="NagB/RpiA_transferase-like"/>
</dbReference>
<dbReference type="GO" id="GO:0005829">
    <property type="term" value="C:cytosol"/>
    <property type="evidence" value="ECO:0007669"/>
    <property type="project" value="TreeGrafter"/>
</dbReference>
<dbReference type="PANTHER" id="PTHR11934:SF0">
    <property type="entry name" value="RIBOSE-5-PHOSPHATE ISOMERASE"/>
    <property type="match status" value="1"/>
</dbReference>
<reference evidence="5" key="1">
    <citation type="submission" date="2017-06" db="EMBL/GenBank/DDBJ databases">
        <authorList>
            <person name="Varghese N."/>
            <person name="Submissions S."/>
        </authorList>
    </citation>
    <scope>NUCLEOTIDE SEQUENCE [LARGE SCALE GENOMIC DNA]</scope>
    <source>
        <strain evidence="5">DSM 28041</strain>
    </source>
</reference>
<dbReference type="InterPro" id="IPR004788">
    <property type="entry name" value="Ribose5P_isomerase_type_A"/>
</dbReference>
<dbReference type="Pfam" id="PF06026">
    <property type="entry name" value="Rib_5-P_isom_A"/>
    <property type="match status" value="1"/>
</dbReference>
<evidence type="ECO:0000313" key="4">
    <source>
        <dbReference type="EMBL" id="SNR96190.1"/>
    </source>
</evidence>
<dbReference type="GO" id="GO:0009052">
    <property type="term" value="P:pentose-phosphate shunt, non-oxidative branch"/>
    <property type="evidence" value="ECO:0007669"/>
    <property type="project" value="UniProtKB-UniRule"/>
</dbReference>
<evidence type="ECO:0000256" key="3">
    <source>
        <dbReference type="HAMAP-Rule" id="MF_00170"/>
    </source>
</evidence>
<feature type="binding site" evidence="3">
    <location>
        <begin position="35"/>
        <end position="38"/>
    </location>
    <ligand>
        <name>substrate</name>
    </ligand>
</feature>
<dbReference type="GO" id="GO:0006014">
    <property type="term" value="P:D-ribose metabolic process"/>
    <property type="evidence" value="ECO:0007669"/>
    <property type="project" value="TreeGrafter"/>
</dbReference>
<feature type="active site" description="Proton acceptor" evidence="3">
    <location>
        <position position="113"/>
    </location>
</feature>
<evidence type="ECO:0000256" key="1">
    <source>
        <dbReference type="ARBA" id="ARBA00001713"/>
    </source>
</evidence>
<protein>
    <recommendedName>
        <fullName evidence="3">Ribose-5-phosphate isomerase A</fullName>
        <ecNumber evidence="3">5.3.1.6</ecNumber>
    </recommendedName>
    <alternativeName>
        <fullName evidence="3">Phosphoriboisomerase A</fullName>
        <shortName evidence="3">PRI</shortName>
    </alternativeName>
</protein>
<gene>
    <name evidence="3" type="primary">rpiA</name>
    <name evidence="4" type="ORF">SAMN06269173_11362</name>
</gene>
<organism evidence="4 5">
    <name type="scientific">Hymenobacter mucosus</name>
    <dbReference type="NCBI Taxonomy" id="1411120"/>
    <lineage>
        <taxon>Bacteria</taxon>
        <taxon>Pseudomonadati</taxon>
        <taxon>Bacteroidota</taxon>
        <taxon>Cytophagia</taxon>
        <taxon>Cytophagales</taxon>
        <taxon>Hymenobacteraceae</taxon>
        <taxon>Hymenobacter</taxon>
    </lineage>
</organism>
<dbReference type="UniPathway" id="UPA00115">
    <property type="reaction ID" value="UER00412"/>
</dbReference>
<dbReference type="CDD" id="cd01398">
    <property type="entry name" value="RPI_A"/>
    <property type="match status" value="1"/>
</dbReference>
<accession>A0A239AL09</accession>
<comment type="subunit">
    <text evidence="3">Homodimer.</text>
</comment>
<comment type="catalytic activity">
    <reaction evidence="1 3">
        <text>aldehydo-D-ribose 5-phosphate = D-ribulose 5-phosphate</text>
        <dbReference type="Rhea" id="RHEA:14657"/>
        <dbReference type="ChEBI" id="CHEBI:58121"/>
        <dbReference type="ChEBI" id="CHEBI:58273"/>
        <dbReference type="EC" id="5.3.1.6"/>
    </reaction>
</comment>
<dbReference type="SUPFAM" id="SSF100950">
    <property type="entry name" value="NagB/RpiA/CoA transferase-like"/>
    <property type="match status" value="1"/>
</dbReference>